<accession>A0A401T5B2</accession>
<proteinExistence type="predicted"/>
<name>A0A401T5B2_CHIPU</name>
<dbReference type="AlphaFoldDB" id="A0A401T5B2"/>
<reference evidence="2 3" key="1">
    <citation type="journal article" date="2018" name="Nat. Ecol. Evol.">
        <title>Shark genomes provide insights into elasmobranch evolution and the origin of vertebrates.</title>
        <authorList>
            <person name="Hara Y"/>
            <person name="Yamaguchi K"/>
            <person name="Onimaru K"/>
            <person name="Kadota M"/>
            <person name="Koyanagi M"/>
            <person name="Keeley SD"/>
            <person name="Tatsumi K"/>
            <person name="Tanaka K"/>
            <person name="Motone F"/>
            <person name="Kageyama Y"/>
            <person name="Nozu R"/>
            <person name="Adachi N"/>
            <person name="Nishimura O"/>
            <person name="Nakagawa R"/>
            <person name="Tanegashima C"/>
            <person name="Kiyatake I"/>
            <person name="Matsumoto R"/>
            <person name="Murakumo K"/>
            <person name="Nishida K"/>
            <person name="Terakita A"/>
            <person name="Kuratani S"/>
            <person name="Sato K"/>
            <person name="Hyodo S Kuraku.S."/>
        </authorList>
    </citation>
    <scope>NUCLEOTIDE SEQUENCE [LARGE SCALE GENOMIC DNA]</scope>
</reference>
<sequence length="185" mass="19440">MNSYGRHWSRSRSRGSEAKTRPSRLHRPGRVSGAGPEERGRGYMCTGGVTGSGGGVRWSGTICPRSWRYALGVATCRRQSDIFRGGATHSVGGVTYTGAGHARGAGLRAHLGGAADAGAGSQAQAQGPCTGSFFGKAPGYVHFTRKSLTSIWGGWCGIGASTLPLWFNYRAIAVIVQVCPTFFKS</sequence>
<protein>
    <submittedName>
        <fullName evidence="2">Uncharacterized protein</fullName>
    </submittedName>
</protein>
<comment type="caution">
    <text evidence="2">The sequence shown here is derived from an EMBL/GenBank/DDBJ whole genome shotgun (WGS) entry which is preliminary data.</text>
</comment>
<dbReference type="EMBL" id="BEZZ01001067">
    <property type="protein sequence ID" value="GCC37838.1"/>
    <property type="molecule type" value="Genomic_DNA"/>
</dbReference>
<organism evidence="2 3">
    <name type="scientific">Chiloscyllium punctatum</name>
    <name type="common">Brownbanded bambooshark</name>
    <name type="synonym">Hemiscyllium punctatum</name>
    <dbReference type="NCBI Taxonomy" id="137246"/>
    <lineage>
        <taxon>Eukaryota</taxon>
        <taxon>Metazoa</taxon>
        <taxon>Chordata</taxon>
        <taxon>Craniata</taxon>
        <taxon>Vertebrata</taxon>
        <taxon>Chondrichthyes</taxon>
        <taxon>Elasmobranchii</taxon>
        <taxon>Galeomorphii</taxon>
        <taxon>Galeoidea</taxon>
        <taxon>Orectolobiformes</taxon>
        <taxon>Hemiscylliidae</taxon>
        <taxon>Chiloscyllium</taxon>
    </lineage>
</organism>
<feature type="region of interest" description="Disordered" evidence="1">
    <location>
        <begin position="1"/>
        <end position="44"/>
    </location>
</feature>
<gene>
    <name evidence="2" type="ORF">chiPu_0016346</name>
</gene>
<evidence type="ECO:0000313" key="3">
    <source>
        <dbReference type="Proteomes" id="UP000287033"/>
    </source>
</evidence>
<dbReference type="Proteomes" id="UP000287033">
    <property type="component" value="Unassembled WGS sequence"/>
</dbReference>
<keyword evidence="3" id="KW-1185">Reference proteome</keyword>
<evidence type="ECO:0000313" key="2">
    <source>
        <dbReference type="EMBL" id="GCC37838.1"/>
    </source>
</evidence>
<evidence type="ECO:0000256" key="1">
    <source>
        <dbReference type="SAM" id="MobiDB-lite"/>
    </source>
</evidence>